<dbReference type="InterPro" id="IPR001734">
    <property type="entry name" value="Na/solute_symporter"/>
</dbReference>
<gene>
    <name evidence="15" type="ORF">H5411_41980</name>
</gene>
<evidence type="ECO:0000256" key="13">
    <source>
        <dbReference type="RuleBase" id="RU362091"/>
    </source>
</evidence>
<protein>
    <submittedName>
        <fullName evidence="15">Sodium:solute symporter family protein</fullName>
    </submittedName>
</protein>
<dbReference type="Proteomes" id="UP000550260">
    <property type="component" value="Unassembled WGS sequence"/>
</dbReference>
<keyword evidence="9" id="KW-0406">Ion transport</keyword>
<sequence length="483" mass="50197">MPGSAGVTAGILAVGVLVVLAGAVISIYFGRRAKTAGDWLSARESLPLPVVVITQFAAAAGGGVLVAHVGIAYAGGWAVFIYEFCVLAGFVILAIIAKWLRANEFQTLPDVLARLYGGSRPLAVIAGLAALFLPFGWVCTQFGSFASLFGQLTGYPKAVLVALVLIGSVAFVLPGGLTSVAWTDFFFGIIKIVLALGLAGYCVYLAGGWSSIAHRVPAGLSAPSSLGTAGQKQIWLWVAAIIPSTLSNQIYFQRVFATKKLSQARLGLVLAGATMLVSGVYALLIGLAVRALKPGLRPESAAGWLLTQLPPAILIVFGAFMVAMIVSVSGAALQSAVTSVVSDLKEKAFHRIGTDRSNVSLSRKITVVLALAAGVVSLLFPSVLAWMVAIYAYSASVLTVPIFAGYALSKRYTLTPRVAVSAMMAGLVACTVANIADTTVPYVAYGLAASLCGLVVAILLDPSAGRRPVRSTPRTLLPARRTQ</sequence>
<keyword evidence="4" id="KW-1003">Cell membrane</keyword>
<feature type="transmembrane region" description="Helical" evidence="14">
    <location>
        <begin position="79"/>
        <end position="100"/>
    </location>
</feature>
<evidence type="ECO:0000256" key="1">
    <source>
        <dbReference type="ARBA" id="ARBA00004651"/>
    </source>
</evidence>
<dbReference type="Gene3D" id="1.20.1730.10">
    <property type="entry name" value="Sodium/glucose cotransporter"/>
    <property type="match status" value="1"/>
</dbReference>
<dbReference type="Pfam" id="PF00474">
    <property type="entry name" value="SSF"/>
    <property type="match status" value="1"/>
</dbReference>
<dbReference type="InterPro" id="IPR050277">
    <property type="entry name" value="Sodium:Solute_Symporter"/>
</dbReference>
<dbReference type="GO" id="GO:0006814">
    <property type="term" value="P:sodium ion transport"/>
    <property type="evidence" value="ECO:0007669"/>
    <property type="project" value="UniProtKB-KW"/>
</dbReference>
<evidence type="ECO:0000256" key="7">
    <source>
        <dbReference type="ARBA" id="ARBA00022989"/>
    </source>
</evidence>
<evidence type="ECO:0000256" key="11">
    <source>
        <dbReference type="ARBA" id="ARBA00023201"/>
    </source>
</evidence>
<keyword evidence="6" id="KW-0769">Symport</keyword>
<evidence type="ECO:0000256" key="5">
    <source>
        <dbReference type="ARBA" id="ARBA00022692"/>
    </source>
</evidence>
<evidence type="ECO:0000256" key="2">
    <source>
        <dbReference type="ARBA" id="ARBA00006434"/>
    </source>
</evidence>
<comment type="caution">
    <text evidence="15">The sequence shown here is derived from an EMBL/GenBank/DDBJ whole genome shotgun (WGS) entry which is preliminary data.</text>
</comment>
<dbReference type="InterPro" id="IPR038377">
    <property type="entry name" value="Na/Glc_symporter_sf"/>
</dbReference>
<accession>A0A8E1W8Q5</accession>
<feature type="transmembrane region" description="Helical" evidence="14">
    <location>
        <begin position="264"/>
        <end position="292"/>
    </location>
</feature>
<organism evidence="15 16">
    <name type="scientific">Amycolatopsis echigonensis</name>
    <dbReference type="NCBI Taxonomy" id="2576905"/>
    <lineage>
        <taxon>Bacteria</taxon>
        <taxon>Bacillati</taxon>
        <taxon>Actinomycetota</taxon>
        <taxon>Actinomycetes</taxon>
        <taxon>Pseudonocardiales</taxon>
        <taxon>Pseudonocardiaceae</taxon>
        <taxon>Amycolatopsis</taxon>
    </lineage>
</organism>
<evidence type="ECO:0000256" key="3">
    <source>
        <dbReference type="ARBA" id="ARBA00022448"/>
    </source>
</evidence>
<feature type="transmembrane region" description="Helical" evidence="14">
    <location>
        <begin position="155"/>
        <end position="173"/>
    </location>
</feature>
<name>A0A8E1W8Q5_9PSEU</name>
<dbReference type="PROSITE" id="PS50283">
    <property type="entry name" value="NA_SOLUT_SYMP_3"/>
    <property type="match status" value="1"/>
</dbReference>
<evidence type="ECO:0000313" key="16">
    <source>
        <dbReference type="Proteomes" id="UP000550260"/>
    </source>
</evidence>
<feature type="transmembrane region" description="Helical" evidence="14">
    <location>
        <begin position="418"/>
        <end position="436"/>
    </location>
</feature>
<evidence type="ECO:0000256" key="14">
    <source>
        <dbReference type="SAM" id="Phobius"/>
    </source>
</evidence>
<dbReference type="RefSeq" id="WP_183127134.1">
    <property type="nucleotide sequence ID" value="NZ_JACJHR010000116.1"/>
</dbReference>
<keyword evidence="11" id="KW-0739">Sodium transport</keyword>
<proteinExistence type="inferred from homology"/>
<feature type="transmembrane region" description="Helical" evidence="14">
    <location>
        <begin position="442"/>
        <end position="460"/>
    </location>
</feature>
<dbReference type="EMBL" id="JACJHR010000116">
    <property type="protein sequence ID" value="MBB2505677.1"/>
    <property type="molecule type" value="Genomic_DNA"/>
</dbReference>
<dbReference type="CDD" id="cd10322">
    <property type="entry name" value="SLC5sbd"/>
    <property type="match status" value="1"/>
</dbReference>
<feature type="transmembrane region" description="Helical" evidence="14">
    <location>
        <begin position="234"/>
        <end position="252"/>
    </location>
</feature>
<reference evidence="15 16" key="1">
    <citation type="submission" date="2020-08" db="EMBL/GenBank/DDBJ databases">
        <title>Amycolatopsis echigonensis JCM 21831.</title>
        <authorList>
            <person name="Tedsree N."/>
            <person name="Kuncharoen N."/>
            <person name="Likhitwitayawuid K."/>
            <person name="Tanasupawat S."/>
        </authorList>
    </citation>
    <scope>NUCLEOTIDE SEQUENCE [LARGE SCALE GENOMIC DNA]</scope>
    <source>
        <strain evidence="15 16">JCM 21831</strain>
    </source>
</reference>
<feature type="transmembrane region" description="Helical" evidence="14">
    <location>
        <begin position="361"/>
        <end position="380"/>
    </location>
</feature>
<dbReference type="PANTHER" id="PTHR48086:SF3">
    <property type="entry name" value="SODIUM_PROLINE SYMPORTER"/>
    <property type="match status" value="1"/>
</dbReference>
<feature type="transmembrane region" description="Helical" evidence="14">
    <location>
        <begin position="312"/>
        <end position="341"/>
    </location>
</feature>
<keyword evidence="10 14" id="KW-0472">Membrane</keyword>
<keyword evidence="8" id="KW-0915">Sodium</keyword>
<comment type="similarity">
    <text evidence="2 13">Belongs to the sodium:solute symporter (SSF) (TC 2.A.21) family.</text>
</comment>
<dbReference type="GO" id="GO:0015293">
    <property type="term" value="F:symporter activity"/>
    <property type="evidence" value="ECO:0007669"/>
    <property type="project" value="UniProtKB-KW"/>
</dbReference>
<dbReference type="AlphaFoldDB" id="A0A8E1W8Q5"/>
<feature type="transmembrane region" description="Helical" evidence="14">
    <location>
        <begin position="185"/>
        <end position="207"/>
    </location>
</feature>
<keyword evidence="7 14" id="KW-1133">Transmembrane helix</keyword>
<evidence type="ECO:0000256" key="12">
    <source>
        <dbReference type="ARBA" id="ARBA00033708"/>
    </source>
</evidence>
<evidence type="ECO:0000313" key="15">
    <source>
        <dbReference type="EMBL" id="MBB2505677.1"/>
    </source>
</evidence>
<keyword evidence="5 14" id="KW-0812">Transmembrane</keyword>
<feature type="transmembrane region" description="Helical" evidence="14">
    <location>
        <begin position="6"/>
        <end position="29"/>
    </location>
</feature>
<dbReference type="PANTHER" id="PTHR48086">
    <property type="entry name" value="SODIUM/PROLINE SYMPORTER-RELATED"/>
    <property type="match status" value="1"/>
</dbReference>
<comment type="subcellular location">
    <subcellularLocation>
        <location evidence="1">Cell membrane</location>
        <topology evidence="1">Multi-pass membrane protein</topology>
    </subcellularLocation>
</comment>
<keyword evidence="3" id="KW-0813">Transport</keyword>
<evidence type="ECO:0000256" key="4">
    <source>
        <dbReference type="ARBA" id="ARBA00022475"/>
    </source>
</evidence>
<dbReference type="GO" id="GO:0005886">
    <property type="term" value="C:plasma membrane"/>
    <property type="evidence" value="ECO:0007669"/>
    <property type="project" value="UniProtKB-SubCell"/>
</dbReference>
<feature type="transmembrane region" description="Helical" evidence="14">
    <location>
        <begin position="386"/>
        <end position="406"/>
    </location>
</feature>
<feature type="transmembrane region" description="Helical" evidence="14">
    <location>
        <begin position="50"/>
        <end position="73"/>
    </location>
</feature>
<evidence type="ECO:0000256" key="6">
    <source>
        <dbReference type="ARBA" id="ARBA00022847"/>
    </source>
</evidence>
<evidence type="ECO:0000256" key="10">
    <source>
        <dbReference type="ARBA" id="ARBA00023136"/>
    </source>
</evidence>
<comment type="catalytic activity">
    <reaction evidence="12">
        <text>L-proline(in) + Na(+)(in) = L-proline(out) + Na(+)(out)</text>
        <dbReference type="Rhea" id="RHEA:28967"/>
        <dbReference type="ChEBI" id="CHEBI:29101"/>
        <dbReference type="ChEBI" id="CHEBI:60039"/>
    </reaction>
</comment>
<evidence type="ECO:0000256" key="9">
    <source>
        <dbReference type="ARBA" id="ARBA00023065"/>
    </source>
</evidence>
<evidence type="ECO:0000256" key="8">
    <source>
        <dbReference type="ARBA" id="ARBA00023053"/>
    </source>
</evidence>
<feature type="transmembrane region" description="Helical" evidence="14">
    <location>
        <begin position="121"/>
        <end position="143"/>
    </location>
</feature>